<evidence type="ECO:0000256" key="2">
    <source>
        <dbReference type="ARBA" id="ARBA00023125"/>
    </source>
</evidence>
<organism evidence="5 6">
    <name type="scientific">Cohnella cholangitidis</name>
    <dbReference type="NCBI Taxonomy" id="2598458"/>
    <lineage>
        <taxon>Bacteria</taxon>
        <taxon>Bacillati</taxon>
        <taxon>Bacillota</taxon>
        <taxon>Bacilli</taxon>
        <taxon>Bacillales</taxon>
        <taxon>Paenibacillaceae</taxon>
        <taxon>Cohnella</taxon>
    </lineage>
</organism>
<keyword evidence="1" id="KW-0805">Transcription regulation</keyword>
<evidence type="ECO:0000259" key="4">
    <source>
        <dbReference type="PROSITE" id="PS01124"/>
    </source>
</evidence>
<reference evidence="5 6" key="1">
    <citation type="submission" date="2019-07" db="EMBL/GenBank/DDBJ databases">
        <authorList>
            <person name="Kim J.K."/>
            <person name="Cheong H.-M."/>
            <person name="Choi Y."/>
            <person name="Hwang K.J."/>
            <person name="Lee S."/>
            <person name="Choi C."/>
        </authorList>
    </citation>
    <scope>NUCLEOTIDE SEQUENCE [LARGE SCALE GENOMIC DNA]</scope>
    <source>
        <strain evidence="5 6">KS 22</strain>
    </source>
</reference>
<protein>
    <submittedName>
        <fullName evidence="5">Helix-turn-helix transcriptional regulator</fullName>
    </submittedName>
</protein>
<dbReference type="InterPro" id="IPR009057">
    <property type="entry name" value="Homeodomain-like_sf"/>
</dbReference>
<accession>A0A7G5BT04</accession>
<gene>
    <name evidence="5" type="ORF">FPL14_01895</name>
</gene>
<dbReference type="AlphaFoldDB" id="A0A7G5BT04"/>
<dbReference type="EMBL" id="CP041969">
    <property type="protein sequence ID" value="QMV40088.1"/>
    <property type="molecule type" value="Genomic_DNA"/>
</dbReference>
<keyword evidence="6" id="KW-1185">Reference proteome</keyword>
<dbReference type="Proteomes" id="UP000515679">
    <property type="component" value="Chromosome"/>
</dbReference>
<dbReference type="KEGG" id="cchl:FPL14_01895"/>
<dbReference type="PANTHER" id="PTHR43280">
    <property type="entry name" value="ARAC-FAMILY TRANSCRIPTIONAL REGULATOR"/>
    <property type="match status" value="1"/>
</dbReference>
<evidence type="ECO:0000313" key="6">
    <source>
        <dbReference type="Proteomes" id="UP000515679"/>
    </source>
</evidence>
<dbReference type="Pfam" id="PF12833">
    <property type="entry name" value="HTH_18"/>
    <property type="match status" value="1"/>
</dbReference>
<dbReference type="PROSITE" id="PS01124">
    <property type="entry name" value="HTH_ARAC_FAMILY_2"/>
    <property type="match status" value="1"/>
</dbReference>
<dbReference type="SMART" id="SM00342">
    <property type="entry name" value="HTH_ARAC"/>
    <property type="match status" value="1"/>
</dbReference>
<evidence type="ECO:0000313" key="5">
    <source>
        <dbReference type="EMBL" id="QMV40088.1"/>
    </source>
</evidence>
<evidence type="ECO:0000256" key="1">
    <source>
        <dbReference type="ARBA" id="ARBA00023015"/>
    </source>
</evidence>
<keyword evidence="2" id="KW-0238">DNA-binding</keyword>
<dbReference type="Gene3D" id="1.10.10.60">
    <property type="entry name" value="Homeodomain-like"/>
    <property type="match status" value="2"/>
</dbReference>
<dbReference type="GO" id="GO:0043565">
    <property type="term" value="F:sequence-specific DNA binding"/>
    <property type="evidence" value="ECO:0007669"/>
    <property type="project" value="InterPro"/>
</dbReference>
<sequence length="237" mass="27538">MQRREVVYGFALFTKLEEKELALFVERLDEEGMKRLIAHIMDKLRSGKQPIASTIQICLDIFYCLQSAFRKFGEHIVQASEKERPAYSQMIEFKRIGEAERWFDAYIAQCLDTIRSASRERMREDIHALTTYLKKHYTESFTLKQAAEMTNISEGYLSYLFKKETGSGLIEYMNGLRVEKAAELLRETHLPSYAIAEKVGYDNINYFGRIFKKVKGMSPKRYRANYSAGSTTSIPLE</sequence>
<dbReference type="SUPFAM" id="SSF46689">
    <property type="entry name" value="Homeodomain-like"/>
    <property type="match status" value="2"/>
</dbReference>
<dbReference type="InterPro" id="IPR018060">
    <property type="entry name" value="HTH_AraC"/>
</dbReference>
<keyword evidence="3" id="KW-0804">Transcription</keyword>
<evidence type="ECO:0000256" key="3">
    <source>
        <dbReference type="ARBA" id="ARBA00023163"/>
    </source>
</evidence>
<proteinExistence type="predicted"/>
<feature type="domain" description="HTH araC/xylS-type" evidence="4">
    <location>
        <begin position="127"/>
        <end position="225"/>
    </location>
</feature>
<dbReference type="GO" id="GO:0003700">
    <property type="term" value="F:DNA-binding transcription factor activity"/>
    <property type="evidence" value="ECO:0007669"/>
    <property type="project" value="InterPro"/>
</dbReference>
<dbReference type="PANTHER" id="PTHR43280:SF28">
    <property type="entry name" value="HTH-TYPE TRANSCRIPTIONAL ACTIVATOR RHAS"/>
    <property type="match status" value="1"/>
</dbReference>
<name>A0A7G5BT04_9BACL</name>